<dbReference type="InterPro" id="IPR036259">
    <property type="entry name" value="MFS_trans_sf"/>
</dbReference>
<dbReference type="GO" id="GO:0022857">
    <property type="term" value="F:transmembrane transporter activity"/>
    <property type="evidence" value="ECO:0007669"/>
    <property type="project" value="InterPro"/>
</dbReference>
<evidence type="ECO:0000256" key="2">
    <source>
        <dbReference type="ARBA" id="ARBA00022475"/>
    </source>
</evidence>
<evidence type="ECO:0000256" key="4">
    <source>
        <dbReference type="ARBA" id="ARBA00022989"/>
    </source>
</evidence>
<keyword evidence="9" id="KW-1185">Reference proteome</keyword>
<proteinExistence type="predicted"/>
<dbReference type="PROSITE" id="PS50850">
    <property type="entry name" value="MFS"/>
    <property type="match status" value="1"/>
</dbReference>
<dbReference type="InterPro" id="IPR011701">
    <property type="entry name" value="MFS"/>
</dbReference>
<accession>A0A852XIF1</accession>
<keyword evidence="3 6" id="KW-0812">Transmembrane</keyword>
<keyword evidence="5 6" id="KW-0472">Membrane</keyword>
<feature type="domain" description="Major facilitator superfamily (MFS) profile" evidence="7">
    <location>
        <begin position="1"/>
        <end position="384"/>
    </location>
</feature>
<dbReference type="InterPro" id="IPR020846">
    <property type="entry name" value="MFS_dom"/>
</dbReference>
<feature type="transmembrane region" description="Helical" evidence="6">
    <location>
        <begin position="132"/>
        <end position="151"/>
    </location>
</feature>
<evidence type="ECO:0000256" key="6">
    <source>
        <dbReference type="SAM" id="Phobius"/>
    </source>
</evidence>
<dbReference type="InterPro" id="IPR050189">
    <property type="entry name" value="MFS_Efflux_Transporters"/>
</dbReference>
<dbReference type="PANTHER" id="PTHR43124:SF3">
    <property type="entry name" value="CHLORAMPHENICOL EFFLUX PUMP RV0191"/>
    <property type="match status" value="1"/>
</dbReference>
<sequence length="400" mass="40075">MATASGLTTMGALTPFLLGAQAVAVRDELGLGLGAFGVAISLFFATAALATVLLADAFGGLSRRTTLATAGLLVAAGALATAGLARGWPSLLVAVVLLGLGNAACQANANLLMSRALPPDRRGLGFGVKQSAVPLAIMLGGLAVPTVGAAWGWRTTFVILGGCGLLVAGDALLRGGRLTALTRDAGRRAEGVDRPPGTALLLAGLGITFASAAANFLGSFVASWGFEVGLTPTQTGLLMAAGSGGSILVRVFSGWRADHRHGANLPVVAAQMLAGALGCLGLMVAAPWSVVAFGLLALSIGWAWPGLLLFAVARVGRDAPARASGVVQSGAFAGGALGPLVLGGLSGAVGFPVTWAVAAGCFVVAALLIMLSRALFLRDLGRRPPREPLRYARSRRTGTA</sequence>
<feature type="transmembrane region" description="Helical" evidence="6">
    <location>
        <begin position="236"/>
        <end position="253"/>
    </location>
</feature>
<feature type="transmembrane region" description="Helical" evidence="6">
    <location>
        <begin position="291"/>
        <end position="313"/>
    </location>
</feature>
<evidence type="ECO:0000259" key="7">
    <source>
        <dbReference type="PROSITE" id="PS50850"/>
    </source>
</evidence>
<feature type="transmembrane region" description="Helical" evidence="6">
    <location>
        <begin position="67"/>
        <end position="85"/>
    </location>
</feature>
<feature type="transmembrane region" description="Helical" evidence="6">
    <location>
        <begin position="325"/>
        <end position="349"/>
    </location>
</feature>
<dbReference type="Pfam" id="PF07690">
    <property type="entry name" value="MFS_1"/>
    <property type="match status" value="2"/>
</dbReference>
<dbReference type="EMBL" id="JACBZX010000001">
    <property type="protein sequence ID" value="NYG38315.1"/>
    <property type="molecule type" value="Genomic_DNA"/>
</dbReference>
<feature type="transmembrane region" description="Helical" evidence="6">
    <location>
        <begin position="265"/>
        <end position="285"/>
    </location>
</feature>
<evidence type="ECO:0000313" key="8">
    <source>
        <dbReference type="EMBL" id="NYG38315.1"/>
    </source>
</evidence>
<comment type="caution">
    <text evidence="8">The sequence shown here is derived from an EMBL/GenBank/DDBJ whole genome shotgun (WGS) entry which is preliminary data.</text>
</comment>
<organism evidence="8 9">
    <name type="scientific">Janibacter alkaliphilus</name>
    <dbReference type="NCBI Taxonomy" id="1069963"/>
    <lineage>
        <taxon>Bacteria</taxon>
        <taxon>Bacillati</taxon>
        <taxon>Actinomycetota</taxon>
        <taxon>Actinomycetes</taxon>
        <taxon>Micrococcales</taxon>
        <taxon>Intrasporangiaceae</taxon>
        <taxon>Janibacter</taxon>
    </lineage>
</organism>
<gene>
    <name evidence="8" type="ORF">BJY28_002784</name>
</gene>
<dbReference type="Gene3D" id="1.20.1250.20">
    <property type="entry name" value="MFS general substrate transporter like domains"/>
    <property type="match status" value="2"/>
</dbReference>
<evidence type="ECO:0000313" key="9">
    <source>
        <dbReference type="Proteomes" id="UP000592181"/>
    </source>
</evidence>
<keyword evidence="4 6" id="KW-1133">Transmembrane helix</keyword>
<dbReference type="PANTHER" id="PTHR43124">
    <property type="entry name" value="PURINE EFFLUX PUMP PBUE"/>
    <property type="match status" value="1"/>
</dbReference>
<reference evidence="8 9" key="1">
    <citation type="submission" date="2020-07" db="EMBL/GenBank/DDBJ databases">
        <title>Sequencing the genomes of 1000 actinobacteria strains.</title>
        <authorList>
            <person name="Klenk H.-P."/>
        </authorList>
    </citation>
    <scope>NUCLEOTIDE SEQUENCE [LARGE SCALE GENOMIC DNA]</scope>
    <source>
        <strain evidence="8 9">DSM 24723</strain>
    </source>
</reference>
<evidence type="ECO:0000256" key="3">
    <source>
        <dbReference type="ARBA" id="ARBA00022692"/>
    </source>
</evidence>
<comment type="subcellular location">
    <subcellularLocation>
        <location evidence="1">Cell membrane</location>
        <topology evidence="1">Multi-pass membrane protein</topology>
    </subcellularLocation>
</comment>
<dbReference type="GO" id="GO:0005886">
    <property type="term" value="C:plasma membrane"/>
    <property type="evidence" value="ECO:0007669"/>
    <property type="project" value="UniProtKB-SubCell"/>
</dbReference>
<evidence type="ECO:0000256" key="5">
    <source>
        <dbReference type="ARBA" id="ARBA00023136"/>
    </source>
</evidence>
<dbReference type="Proteomes" id="UP000592181">
    <property type="component" value="Unassembled WGS sequence"/>
</dbReference>
<name>A0A852XIF1_9MICO</name>
<dbReference type="SUPFAM" id="SSF103473">
    <property type="entry name" value="MFS general substrate transporter"/>
    <property type="match status" value="1"/>
</dbReference>
<dbReference type="RefSeq" id="WP_179463530.1">
    <property type="nucleotide sequence ID" value="NZ_JACBZX010000001.1"/>
</dbReference>
<feature type="transmembrane region" description="Helical" evidence="6">
    <location>
        <begin position="197"/>
        <end position="224"/>
    </location>
</feature>
<evidence type="ECO:0000256" key="1">
    <source>
        <dbReference type="ARBA" id="ARBA00004651"/>
    </source>
</evidence>
<feature type="transmembrane region" description="Helical" evidence="6">
    <location>
        <begin position="32"/>
        <end position="55"/>
    </location>
</feature>
<dbReference type="AlphaFoldDB" id="A0A852XIF1"/>
<feature type="transmembrane region" description="Helical" evidence="6">
    <location>
        <begin position="91"/>
        <end position="111"/>
    </location>
</feature>
<feature type="transmembrane region" description="Helical" evidence="6">
    <location>
        <begin position="157"/>
        <end position="176"/>
    </location>
</feature>
<protein>
    <submittedName>
        <fullName evidence="8">Putative MFS family arabinose efflux permease</fullName>
    </submittedName>
</protein>
<keyword evidence="2" id="KW-1003">Cell membrane</keyword>
<feature type="transmembrane region" description="Helical" evidence="6">
    <location>
        <begin position="355"/>
        <end position="376"/>
    </location>
</feature>